<proteinExistence type="predicted"/>
<reference evidence="1 2" key="1">
    <citation type="submission" date="2024-03" db="EMBL/GenBank/DDBJ databases">
        <title>Two novel species of the genus Flavobacterium exhibiting potentially degradation of complex polysaccharides.</title>
        <authorList>
            <person name="Lian X."/>
        </authorList>
    </citation>
    <scope>NUCLEOTIDE SEQUENCE [LARGE SCALE GENOMIC DNA]</scope>
    <source>
        <strain evidence="1 2">N6</strain>
    </source>
</reference>
<comment type="caution">
    <text evidence="1">The sequence shown here is derived from an EMBL/GenBank/DDBJ whole genome shotgun (WGS) entry which is preliminary data.</text>
</comment>
<name>A0ABU9NMZ6_9FLAO</name>
<organism evidence="1 2">
    <name type="scientific">Flavobacterium polysaccharolyticum</name>
    <dbReference type="NCBI Taxonomy" id="3133148"/>
    <lineage>
        <taxon>Bacteria</taxon>
        <taxon>Pseudomonadati</taxon>
        <taxon>Bacteroidota</taxon>
        <taxon>Flavobacteriia</taxon>
        <taxon>Flavobacteriales</taxon>
        <taxon>Flavobacteriaceae</taxon>
        <taxon>Flavobacterium</taxon>
    </lineage>
</organism>
<dbReference type="EMBL" id="JBCGDP010000008">
    <property type="protein sequence ID" value="MEM0576705.1"/>
    <property type="molecule type" value="Genomic_DNA"/>
</dbReference>
<dbReference type="InterPro" id="IPR025630">
    <property type="entry name" value="DUF4288"/>
</dbReference>
<accession>A0ABU9NMZ6</accession>
<dbReference type="Pfam" id="PF14119">
    <property type="entry name" value="DUF4288"/>
    <property type="match status" value="1"/>
</dbReference>
<keyword evidence="2" id="KW-1185">Reference proteome</keyword>
<evidence type="ECO:0000313" key="2">
    <source>
        <dbReference type="Proteomes" id="UP001468798"/>
    </source>
</evidence>
<sequence>MQQKMTENDKISNINGSWYIAEIIEKCEPINRNDESELRRVITYGNHHLIKADNPKEAYMKAVKIGKKSEFKFVNSDKVKMEWIFVGIGELIPIYEDYLEDGSEVMWTDYGFISNKRATRFSRTEKELLENIKPKKDI</sequence>
<evidence type="ECO:0000313" key="1">
    <source>
        <dbReference type="EMBL" id="MEM0576705.1"/>
    </source>
</evidence>
<protein>
    <submittedName>
        <fullName evidence="1">DUF4288 domain-containing protein</fullName>
    </submittedName>
</protein>
<gene>
    <name evidence="1" type="ORF">WFZ86_09355</name>
</gene>
<dbReference type="RefSeq" id="WP_342691694.1">
    <property type="nucleotide sequence ID" value="NZ_JBCGDP010000008.1"/>
</dbReference>
<dbReference type="Proteomes" id="UP001468798">
    <property type="component" value="Unassembled WGS sequence"/>
</dbReference>